<dbReference type="EMBL" id="JADIKC010000005">
    <property type="protein sequence ID" value="MBM7122023.1"/>
    <property type="molecule type" value="Genomic_DNA"/>
</dbReference>
<sequence length="376" mass="39554">MKRFVAAAALTMALTCHAENAVLYGVLDDGLTYTTNQSGHSQVKLTNGGLGSSKFGLLVDFKLDNGYRVIGRLEGGFDINTGKLANGGRVFGRQAFAGVESPYGVVTLGRQYDLVLDSLIGLSGAGRFGGVAASHASDQDNMWGSYSLTGVIKYNSPVFAGFKFAALYGPAGGASESTVGSKHSVSVSYANEALSSSAFYSYIGKPATSLYDAGASPVAGASFVNPIASPIFRGYVSAKALVETGAGVNYRRGQALVGFTYTSTRFEDVVRTSSTPFSGTATFNNYELLATYKLTSAWLLGASYDYTKGQTATYQQWNAGAWYSLSKQVLLYALLYRQQATGVDSTGQLAVAALPYMGPSSTGEQAAARVGMRVTF</sequence>
<keyword evidence="10" id="KW-0998">Cell outer membrane</keyword>
<keyword evidence="6 11" id="KW-0732">Signal</keyword>
<evidence type="ECO:0000256" key="4">
    <source>
        <dbReference type="ARBA" id="ARBA00022452"/>
    </source>
</evidence>
<keyword evidence="5" id="KW-0812">Transmembrane</keyword>
<keyword evidence="4" id="KW-1134">Transmembrane beta strand</keyword>
<keyword evidence="9" id="KW-0472">Membrane</keyword>
<reference evidence="13 14" key="1">
    <citation type="submission" date="2020-10" db="EMBL/GenBank/DDBJ databases">
        <title>Phylogeny of dyella-like bacteria.</title>
        <authorList>
            <person name="Fu J."/>
        </authorList>
    </citation>
    <scope>NUCLEOTIDE SEQUENCE [LARGE SCALE GENOMIC DNA]</scope>
    <source>
        <strain evidence="13 14">THG-B117</strain>
    </source>
</reference>
<evidence type="ECO:0000256" key="5">
    <source>
        <dbReference type="ARBA" id="ARBA00022692"/>
    </source>
</evidence>
<evidence type="ECO:0000313" key="13">
    <source>
        <dbReference type="EMBL" id="MBM7122023.1"/>
    </source>
</evidence>
<dbReference type="Pfam" id="PF13609">
    <property type="entry name" value="Porin_4"/>
    <property type="match status" value="1"/>
</dbReference>
<evidence type="ECO:0000256" key="8">
    <source>
        <dbReference type="ARBA" id="ARBA00023114"/>
    </source>
</evidence>
<keyword evidence="14" id="KW-1185">Reference proteome</keyword>
<dbReference type="SUPFAM" id="SSF56935">
    <property type="entry name" value="Porins"/>
    <property type="match status" value="1"/>
</dbReference>
<organism evidence="13 14">
    <name type="scientific">Dyella kyungheensis</name>
    <dbReference type="NCBI Taxonomy" id="1242174"/>
    <lineage>
        <taxon>Bacteria</taxon>
        <taxon>Pseudomonadati</taxon>
        <taxon>Pseudomonadota</taxon>
        <taxon>Gammaproteobacteria</taxon>
        <taxon>Lysobacterales</taxon>
        <taxon>Rhodanobacteraceae</taxon>
        <taxon>Dyella</taxon>
    </lineage>
</organism>
<dbReference type="InterPro" id="IPR033900">
    <property type="entry name" value="Gram_neg_porin_domain"/>
</dbReference>
<keyword evidence="8" id="KW-0626">Porin</keyword>
<dbReference type="InterPro" id="IPR050298">
    <property type="entry name" value="Gram-neg_bact_OMP"/>
</dbReference>
<dbReference type="Proteomes" id="UP001430065">
    <property type="component" value="Unassembled WGS sequence"/>
</dbReference>
<evidence type="ECO:0000259" key="12">
    <source>
        <dbReference type="Pfam" id="PF13609"/>
    </source>
</evidence>
<comment type="subunit">
    <text evidence="2">Homotrimer.</text>
</comment>
<dbReference type="PANTHER" id="PTHR34501:SF9">
    <property type="entry name" value="MAJOR OUTER MEMBRANE PROTEIN P.IA"/>
    <property type="match status" value="1"/>
</dbReference>
<evidence type="ECO:0000256" key="11">
    <source>
        <dbReference type="SAM" id="SignalP"/>
    </source>
</evidence>
<dbReference type="PANTHER" id="PTHR34501">
    <property type="entry name" value="PROTEIN YDDL-RELATED"/>
    <property type="match status" value="1"/>
</dbReference>
<keyword evidence="7" id="KW-0406">Ion transport</keyword>
<dbReference type="Gene3D" id="2.40.160.10">
    <property type="entry name" value="Porin"/>
    <property type="match status" value="1"/>
</dbReference>
<feature type="signal peptide" evidence="11">
    <location>
        <begin position="1"/>
        <end position="18"/>
    </location>
</feature>
<evidence type="ECO:0000256" key="2">
    <source>
        <dbReference type="ARBA" id="ARBA00011233"/>
    </source>
</evidence>
<proteinExistence type="predicted"/>
<feature type="chain" id="PRO_5046031113" evidence="11">
    <location>
        <begin position="19"/>
        <end position="376"/>
    </location>
</feature>
<gene>
    <name evidence="13" type="ORF">ISP20_12740</name>
</gene>
<evidence type="ECO:0000256" key="1">
    <source>
        <dbReference type="ARBA" id="ARBA00004571"/>
    </source>
</evidence>
<accession>A0ABS2JU78</accession>
<evidence type="ECO:0000256" key="9">
    <source>
        <dbReference type="ARBA" id="ARBA00023136"/>
    </source>
</evidence>
<evidence type="ECO:0000313" key="14">
    <source>
        <dbReference type="Proteomes" id="UP001430065"/>
    </source>
</evidence>
<evidence type="ECO:0000256" key="3">
    <source>
        <dbReference type="ARBA" id="ARBA00022448"/>
    </source>
</evidence>
<dbReference type="CDD" id="cd00342">
    <property type="entry name" value="gram_neg_porins"/>
    <property type="match status" value="1"/>
</dbReference>
<dbReference type="InterPro" id="IPR023614">
    <property type="entry name" value="Porin_dom_sf"/>
</dbReference>
<comment type="subcellular location">
    <subcellularLocation>
        <location evidence="1">Cell outer membrane</location>
        <topology evidence="1">Multi-pass membrane protein</topology>
    </subcellularLocation>
</comment>
<comment type="caution">
    <text evidence="13">The sequence shown here is derived from an EMBL/GenBank/DDBJ whole genome shotgun (WGS) entry which is preliminary data.</text>
</comment>
<evidence type="ECO:0000256" key="6">
    <source>
        <dbReference type="ARBA" id="ARBA00022729"/>
    </source>
</evidence>
<dbReference type="RefSeq" id="WP_204636466.1">
    <property type="nucleotide sequence ID" value="NZ_JADIKC010000005.1"/>
</dbReference>
<evidence type="ECO:0000256" key="10">
    <source>
        <dbReference type="ARBA" id="ARBA00023237"/>
    </source>
</evidence>
<protein>
    <submittedName>
        <fullName evidence="13">Porin</fullName>
    </submittedName>
</protein>
<feature type="domain" description="Porin" evidence="12">
    <location>
        <begin position="7"/>
        <end position="337"/>
    </location>
</feature>
<keyword evidence="3" id="KW-0813">Transport</keyword>
<name>A0ABS2JU78_9GAMM</name>
<evidence type="ECO:0000256" key="7">
    <source>
        <dbReference type="ARBA" id="ARBA00023065"/>
    </source>
</evidence>